<dbReference type="GO" id="GO:0044027">
    <property type="term" value="P:negative regulation of gene expression via chromosomal CpG island methylation"/>
    <property type="evidence" value="ECO:0007669"/>
    <property type="project" value="TreeGrafter"/>
</dbReference>
<dbReference type="Gene3D" id="3.90.120.10">
    <property type="entry name" value="DNA Methylase, subunit A, domain 2"/>
    <property type="match status" value="1"/>
</dbReference>
<comment type="caution">
    <text evidence="12">The sequence shown here is derived from an EMBL/GenBank/DDBJ whole genome shotgun (WGS) entry which is preliminary data.</text>
</comment>
<dbReference type="InterPro" id="IPR001525">
    <property type="entry name" value="C5_MeTfrase"/>
</dbReference>
<name>A0AAD4BKW3_BOLED</name>
<sequence>MLVRPSRRGERPGALDNDPDDSTTTSDASRKRDRGDTGDVDLRSAKRRNLDVVPPPVQKYERREHEVLETADLLVFGEERDPPDDGRKRMRRLSRFAFFDARHDNQMVSLDVLDEGRGGGHCVLGAGLVVAKYEVDEDEGQEDDLGVDVDREYVRLSRILRYFTRYQEANSPFYVETEHAIYELDVDRPSKKYRSQFRPFWRLHTTLRYVISSAADNLEQEPSAFLKRYNRVHVFGQPLTEPELWDTVPKLRRTLETVRNGDDLRASTIIHYLLSRSAPVFFKPVGKRKTEQRPSARDFRPEYTGNLDLAVLRENNLNPTHVTPRIAKIARGLFRENLWVVASKPHGEPAEAPKNDLALRLQGFLMRAQNRRRVQYRPDQRIRHSRWLKHILIDEVKYEIGDTVLFHSGKDIPPNPNNLSPTDTLANHFWFARIINMNELHETVHVQWFEHSSNTILQELGHSQELFLVDHCDTQALKHIIGKVNAHYIKPDQSIVDVKPHDFFYRYLWDDYEGTFTNVDVDALAASAREPPPDNCPSCETAKKFEEDTGPVKIHLGLRWHGVDYHLDDCVLIKADEGPCHIGQITEFIHGRGFTDIKVRLFGRIDKVGRRPETTLKDERHLFYTDDIMTFGIDDLIGLCYVVVKGNLPDLDAFVEMSPRHFYVKYHFPSLDVKSWADKRRMRWSDLPICPMCMKQVLKEVKGTKEFLEREAPLRVFDPFAGTGALSLAMEGMGCFKLTHAVEISPSAAKTLRNNASGNVKVYNQCSNLVLRDAILTHANKNPEPLESIEGHALPPFPKPGDIDCIITGFPCQPHSTLNMYQRANDRKSCLILTALSYVDFLEPPYCIFENVRGFLHYNLRARQDGKYSVKGGIPMGGLKLVAAALLDMGYQFRCALLEAAHYGTPQHRVRFFLIAAKRGLELPPFPQPSHDVPNSDSLEIKFPDGQVFRPITTLSGVAPHRYVSVHDAISDLPKFDWKDPDKVLNRRQMEERGVKECKDGYPWCGYEGPNVAYGHEPHTRFQQRCRSRPTRDIQQYTRTYDPKKVERIIKIPVEADADYRSLPRELWEYQTANPASSSGRLSFRAGFYGRVDRDGLFQTTVTNVDPMAKQCRVIHPYSKRIVTVRELARSQGFPDYFVFHADHNRVMTMHRQIGNAVPWPVSVAIGRKFRETLYKGWVKRNPIPDEPTDEEPTDEEAMDVD</sequence>
<keyword evidence="13" id="KW-1185">Reference proteome</keyword>
<dbReference type="Gene3D" id="2.30.30.490">
    <property type="match status" value="2"/>
</dbReference>
<dbReference type="PRINTS" id="PR00105">
    <property type="entry name" value="C5METTRFRASE"/>
</dbReference>
<evidence type="ECO:0000256" key="1">
    <source>
        <dbReference type="ARBA" id="ARBA00004123"/>
    </source>
</evidence>
<dbReference type="PANTHER" id="PTHR10629">
    <property type="entry name" value="CYTOSINE-SPECIFIC METHYLTRANSFERASE"/>
    <property type="match status" value="1"/>
</dbReference>
<dbReference type="NCBIfam" id="TIGR00675">
    <property type="entry name" value="dcm"/>
    <property type="match status" value="1"/>
</dbReference>
<dbReference type="Pfam" id="PF01426">
    <property type="entry name" value="BAH"/>
    <property type="match status" value="2"/>
</dbReference>
<evidence type="ECO:0000256" key="9">
    <source>
        <dbReference type="RuleBase" id="RU000416"/>
    </source>
</evidence>
<dbReference type="SUPFAM" id="SSF53335">
    <property type="entry name" value="S-adenosyl-L-methionine-dependent methyltransferases"/>
    <property type="match status" value="1"/>
</dbReference>
<evidence type="ECO:0000256" key="3">
    <source>
        <dbReference type="ARBA" id="ARBA00022603"/>
    </source>
</evidence>
<evidence type="ECO:0000313" key="12">
    <source>
        <dbReference type="EMBL" id="KAF8433460.1"/>
    </source>
</evidence>
<reference evidence="12" key="1">
    <citation type="submission" date="2019-10" db="EMBL/GenBank/DDBJ databases">
        <authorList>
            <consortium name="DOE Joint Genome Institute"/>
            <person name="Kuo A."/>
            <person name="Miyauchi S."/>
            <person name="Kiss E."/>
            <person name="Drula E."/>
            <person name="Kohler A."/>
            <person name="Sanchez-Garcia M."/>
            <person name="Andreopoulos B."/>
            <person name="Barry K.W."/>
            <person name="Bonito G."/>
            <person name="Buee M."/>
            <person name="Carver A."/>
            <person name="Chen C."/>
            <person name="Cichocki N."/>
            <person name="Clum A."/>
            <person name="Culley D."/>
            <person name="Crous P.W."/>
            <person name="Fauchery L."/>
            <person name="Girlanda M."/>
            <person name="Hayes R."/>
            <person name="Keri Z."/>
            <person name="LaButti K."/>
            <person name="Lipzen A."/>
            <person name="Lombard V."/>
            <person name="Magnuson J."/>
            <person name="Maillard F."/>
            <person name="Morin E."/>
            <person name="Murat C."/>
            <person name="Nolan M."/>
            <person name="Ohm R."/>
            <person name="Pangilinan J."/>
            <person name="Pereira M."/>
            <person name="Perotto S."/>
            <person name="Peter M."/>
            <person name="Riley R."/>
            <person name="Sitrit Y."/>
            <person name="Stielow B."/>
            <person name="Szollosi G."/>
            <person name="Zifcakova L."/>
            <person name="Stursova M."/>
            <person name="Spatafora J.W."/>
            <person name="Tedersoo L."/>
            <person name="Vaario L.-M."/>
            <person name="Yamada A."/>
            <person name="Yan M."/>
            <person name="Wang P."/>
            <person name="Xu J."/>
            <person name="Bruns T."/>
            <person name="Baldrian P."/>
            <person name="Vilgalys R."/>
            <person name="Henrissat B."/>
            <person name="Grigoriev I.V."/>
            <person name="Hibbett D."/>
            <person name="Nagy L.G."/>
            <person name="Martin F.M."/>
        </authorList>
    </citation>
    <scope>NUCLEOTIDE SEQUENCE</scope>
    <source>
        <strain evidence="12">BED1</strain>
    </source>
</reference>
<evidence type="ECO:0000256" key="8">
    <source>
        <dbReference type="PROSITE-ProRule" id="PRU01016"/>
    </source>
</evidence>
<dbReference type="EC" id="2.1.1.37" evidence="2"/>
<evidence type="ECO:0000256" key="2">
    <source>
        <dbReference type="ARBA" id="ARBA00011975"/>
    </source>
</evidence>
<dbReference type="GO" id="GO:0032259">
    <property type="term" value="P:methylation"/>
    <property type="evidence" value="ECO:0007669"/>
    <property type="project" value="UniProtKB-KW"/>
</dbReference>
<dbReference type="GO" id="GO:0005634">
    <property type="term" value="C:nucleus"/>
    <property type="evidence" value="ECO:0007669"/>
    <property type="project" value="UniProtKB-SubCell"/>
</dbReference>
<dbReference type="EMBL" id="WHUW01000033">
    <property type="protein sequence ID" value="KAF8433460.1"/>
    <property type="molecule type" value="Genomic_DNA"/>
</dbReference>
<dbReference type="InterPro" id="IPR029063">
    <property type="entry name" value="SAM-dependent_MTases_sf"/>
</dbReference>
<keyword evidence="3 8" id="KW-0489">Methyltransferase</keyword>
<feature type="active site" evidence="8">
    <location>
        <position position="812"/>
    </location>
</feature>
<dbReference type="GO" id="GO:0003886">
    <property type="term" value="F:DNA (cytosine-5-)-methyltransferase activity"/>
    <property type="evidence" value="ECO:0007669"/>
    <property type="project" value="UniProtKB-EC"/>
</dbReference>
<dbReference type="GO" id="GO:0003682">
    <property type="term" value="F:chromatin binding"/>
    <property type="evidence" value="ECO:0007669"/>
    <property type="project" value="InterPro"/>
</dbReference>
<evidence type="ECO:0000256" key="10">
    <source>
        <dbReference type="SAM" id="MobiDB-lite"/>
    </source>
</evidence>
<keyword evidence="5 8" id="KW-0949">S-adenosyl-L-methionine</keyword>
<dbReference type="GO" id="GO:0003677">
    <property type="term" value="F:DNA binding"/>
    <property type="evidence" value="ECO:0007669"/>
    <property type="project" value="UniProtKB-KW"/>
</dbReference>
<evidence type="ECO:0000259" key="11">
    <source>
        <dbReference type="PROSITE" id="PS51038"/>
    </source>
</evidence>
<evidence type="ECO:0000256" key="4">
    <source>
        <dbReference type="ARBA" id="ARBA00022679"/>
    </source>
</evidence>
<dbReference type="InterPro" id="IPR001025">
    <property type="entry name" value="BAH_dom"/>
</dbReference>
<evidence type="ECO:0000256" key="7">
    <source>
        <dbReference type="ARBA" id="ARBA00023242"/>
    </source>
</evidence>
<feature type="region of interest" description="Disordered" evidence="10">
    <location>
        <begin position="1"/>
        <end position="53"/>
    </location>
</feature>
<dbReference type="Gene3D" id="3.40.50.150">
    <property type="entry name" value="Vaccinia Virus protein VP39"/>
    <property type="match status" value="1"/>
</dbReference>
<dbReference type="CDD" id="cd04370">
    <property type="entry name" value="BAH"/>
    <property type="match status" value="1"/>
</dbReference>
<evidence type="ECO:0000313" key="13">
    <source>
        <dbReference type="Proteomes" id="UP001194468"/>
    </source>
</evidence>
<feature type="region of interest" description="Disordered" evidence="10">
    <location>
        <begin position="1181"/>
        <end position="1202"/>
    </location>
</feature>
<keyword evidence="7" id="KW-0539">Nucleus</keyword>
<comment type="subcellular location">
    <subcellularLocation>
        <location evidence="1">Nucleus</location>
    </subcellularLocation>
</comment>
<feature type="domain" description="BAH" evidence="11">
    <location>
        <begin position="563"/>
        <end position="679"/>
    </location>
</feature>
<dbReference type="InterPro" id="IPR050390">
    <property type="entry name" value="C5-Methyltransferase"/>
</dbReference>
<accession>A0AAD4BKW3</accession>
<feature type="compositionally biased region" description="Acidic residues" evidence="10">
    <location>
        <begin position="1187"/>
        <end position="1202"/>
    </location>
</feature>
<gene>
    <name evidence="12" type="ORF">L210DRAFT_2706166</name>
</gene>
<dbReference type="PROSITE" id="PS51038">
    <property type="entry name" value="BAH"/>
    <property type="match status" value="2"/>
</dbReference>
<evidence type="ECO:0000256" key="6">
    <source>
        <dbReference type="ARBA" id="ARBA00023125"/>
    </source>
</evidence>
<comment type="similarity">
    <text evidence="8 9">Belongs to the class I-like SAM-binding methyltransferase superfamily. C5-methyltransferase family.</text>
</comment>
<dbReference type="AlphaFoldDB" id="A0AAD4BKW3"/>
<protein>
    <recommendedName>
        <fullName evidence="2">DNA (cytosine-5-)-methyltransferase</fullName>
        <ecNumber evidence="2">2.1.1.37</ecNumber>
    </recommendedName>
</protein>
<keyword evidence="6" id="KW-0238">DNA-binding</keyword>
<dbReference type="InterPro" id="IPR043151">
    <property type="entry name" value="BAH_sf"/>
</dbReference>
<organism evidence="12 13">
    <name type="scientific">Boletus edulis BED1</name>
    <dbReference type="NCBI Taxonomy" id="1328754"/>
    <lineage>
        <taxon>Eukaryota</taxon>
        <taxon>Fungi</taxon>
        <taxon>Dikarya</taxon>
        <taxon>Basidiomycota</taxon>
        <taxon>Agaricomycotina</taxon>
        <taxon>Agaricomycetes</taxon>
        <taxon>Agaricomycetidae</taxon>
        <taxon>Boletales</taxon>
        <taxon>Boletineae</taxon>
        <taxon>Boletaceae</taxon>
        <taxon>Boletoideae</taxon>
        <taxon>Boletus</taxon>
    </lineage>
</organism>
<reference evidence="12" key="2">
    <citation type="journal article" date="2020" name="Nat. Commun.">
        <title>Large-scale genome sequencing of mycorrhizal fungi provides insights into the early evolution of symbiotic traits.</title>
        <authorList>
            <person name="Miyauchi S."/>
            <person name="Kiss E."/>
            <person name="Kuo A."/>
            <person name="Drula E."/>
            <person name="Kohler A."/>
            <person name="Sanchez-Garcia M."/>
            <person name="Morin E."/>
            <person name="Andreopoulos B."/>
            <person name="Barry K.W."/>
            <person name="Bonito G."/>
            <person name="Buee M."/>
            <person name="Carver A."/>
            <person name="Chen C."/>
            <person name="Cichocki N."/>
            <person name="Clum A."/>
            <person name="Culley D."/>
            <person name="Crous P.W."/>
            <person name="Fauchery L."/>
            <person name="Girlanda M."/>
            <person name="Hayes R.D."/>
            <person name="Keri Z."/>
            <person name="LaButti K."/>
            <person name="Lipzen A."/>
            <person name="Lombard V."/>
            <person name="Magnuson J."/>
            <person name="Maillard F."/>
            <person name="Murat C."/>
            <person name="Nolan M."/>
            <person name="Ohm R.A."/>
            <person name="Pangilinan J."/>
            <person name="Pereira M.F."/>
            <person name="Perotto S."/>
            <person name="Peter M."/>
            <person name="Pfister S."/>
            <person name="Riley R."/>
            <person name="Sitrit Y."/>
            <person name="Stielow J.B."/>
            <person name="Szollosi G."/>
            <person name="Zifcakova L."/>
            <person name="Stursova M."/>
            <person name="Spatafora J.W."/>
            <person name="Tedersoo L."/>
            <person name="Vaario L.M."/>
            <person name="Yamada A."/>
            <person name="Yan M."/>
            <person name="Wang P."/>
            <person name="Xu J."/>
            <person name="Bruns T."/>
            <person name="Baldrian P."/>
            <person name="Vilgalys R."/>
            <person name="Dunand C."/>
            <person name="Henrissat B."/>
            <person name="Grigoriev I.V."/>
            <person name="Hibbett D."/>
            <person name="Nagy L.G."/>
            <person name="Martin F.M."/>
        </authorList>
    </citation>
    <scope>NUCLEOTIDE SEQUENCE</scope>
    <source>
        <strain evidence="12">BED1</strain>
    </source>
</reference>
<feature type="compositionally biased region" description="Basic and acidic residues" evidence="10">
    <location>
        <begin position="28"/>
        <end position="50"/>
    </location>
</feature>
<dbReference type="PANTHER" id="PTHR10629:SF52">
    <property type="entry name" value="DNA (CYTOSINE-5)-METHYLTRANSFERASE 1"/>
    <property type="match status" value="1"/>
</dbReference>
<dbReference type="Proteomes" id="UP001194468">
    <property type="component" value="Unassembled WGS sequence"/>
</dbReference>
<evidence type="ECO:0000256" key="5">
    <source>
        <dbReference type="ARBA" id="ARBA00022691"/>
    </source>
</evidence>
<dbReference type="SMART" id="SM00439">
    <property type="entry name" value="BAH"/>
    <property type="match status" value="2"/>
</dbReference>
<proteinExistence type="inferred from homology"/>
<feature type="domain" description="BAH" evidence="11">
    <location>
        <begin position="396"/>
        <end position="520"/>
    </location>
</feature>
<keyword evidence="4 8" id="KW-0808">Transferase</keyword>
<dbReference type="PROSITE" id="PS51679">
    <property type="entry name" value="SAM_MT_C5"/>
    <property type="match status" value="1"/>
</dbReference>
<dbReference type="Pfam" id="PF00145">
    <property type="entry name" value="DNA_methylase"/>
    <property type="match status" value="1"/>
</dbReference>